<dbReference type="GO" id="GO:0019748">
    <property type="term" value="P:secondary metabolic process"/>
    <property type="evidence" value="ECO:0007669"/>
    <property type="project" value="UniProtKB-ARBA"/>
</dbReference>
<keyword evidence="7" id="KW-0349">Heme</keyword>
<dbReference type="SUPFAM" id="SSF48264">
    <property type="entry name" value="Cytochrome P450"/>
    <property type="match status" value="1"/>
</dbReference>
<dbReference type="GO" id="GO:0016705">
    <property type="term" value="F:oxidoreductase activity, acting on paired donors, with incorporation or reduction of molecular oxygen"/>
    <property type="evidence" value="ECO:0007669"/>
    <property type="project" value="InterPro"/>
</dbReference>
<dbReference type="CDD" id="cd11041">
    <property type="entry name" value="CYP503A1-like"/>
    <property type="match status" value="1"/>
</dbReference>
<dbReference type="InterPro" id="IPR001128">
    <property type="entry name" value="Cyt_P450"/>
</dbReference>
<feature type="transmembrane region" description="Helical" evidence="8">
    <location>
        <begin position="20"/>
        <end position="40"/>
    </location>
</feature>
<keyword evidence="10" id="KW-1185">Reference proteome</keyword>
<gene>
    <name evidence="9" type="ORF">BO80DRAFT_469883</name>
</gene>
<keyword evidence="8" id="KW-0812">Transmembrane</keyword>
<dbReference type="GeneID" id="37227914"/>
<dbReference type="VEuPathDB" id="FungiDB:BO80DRAFT_469883"/>
<keyword evidence="4" id="KW-0560">Oxidoreductase</keyword>
<evidence type="ECO:0000256" key="5">
    <source>
        <dbReference type="ARBA" id="ARBA00023004"/>
    </source>
</evidence>
<dbReference type="InterPro" id="IPR036396">
    <property type="entry name" value="Cyt_P450_sf"/>
</dbReference>
<dbReference type="OrthoDB" id="1844152at2759"/>
<keyword evidence="8" id="KW-1133">Transmembrane helix</keyword>
<dbReference type="PRINTS" id="PR00465">
    <property type="entry name" value="EP450IV"/>
</dbReference>
<evidence type="ECO:0000256" key="6">
    <source>
        <dbReference type="ARBA" id="ARBA00023033"/>
    </source>
</evidence>
<keyword evidence="3 7" id="KW-0479">Metal-binding</keyword>
<organism evidence="9 10">
    <name type="scientific">Aspergillus ibericus CBS 121593</name>
    <dbReference type="NCBI Taxonomy" id="1448316"/>
    <lineage>
        <taxon>Eukaryota</taxon>
        <taxon>Fungi</taxon>
        <taxon>Dikarya</taxon>
        <taxon>Ascomycota</taxon>
        <taxon>Pezizomycotina</taxon>
        <taxon>Eurotiomycetes</taxon>
        <taxon>Eurotiomycetidae</taxon>
        <taxon>Eurotiales</taxon>
        <taxon>Aspergillaceae</taxon>
        <taxon>Aspergillus</taxon>
        <taxon>Aspergillus subgen. Circumdati</taxon>
    </lineage>
</organism>
<dbReference type="EMBL" id="KZ824517">
    <property type="protein sequence ID" value="RAK94835.1"/>
    <property type="molecule type" value="Genomic_DNA"/>
</dbReference>
<feature type="binding site" description="axial binding residue" evidence="7">
    <location>
        <position position="462"/>
    </location>
    <ligand>
        <name>heme</name>
        <dbReference type="ChEBI" id="CHEBI:30413"/>
    </ligand>
    <ligandPart>
        <name>Fe</name>
        <dbReference type="ChEBI" id="CHEBI:18248"/>
    </ligandPart>
</feature>
<keyword evidence="6" id="KW-0503">Monooxygenase</keyword>
<evidence type="ECO:0000256" key="8">
    <source>
        <dbReference type="SAM" id="Phobius"/>
    </source>
</evidence>
<comment type="cofactor">
    <cofactor evidence="1 7">
        <name>heme</name>
        <dbReference type="ChEBI" id="CHEBI:30413"/>
    </cofactor>
</comment>
<evidence type="ECO:0000256" key="1">
    <source>
        <dbReference type="ARBA" id="ARBA00001971"/>
    </source>
</evidence>
<comment type="similarity">
    <text evidence="2">Belongs to the cytochrome P450 family.</text>
</comment>
<accession>A0A395GHG9</accession>
<dbReference type="AlphaFoldDB" id="A0A395GHG9"/>
<dbReference type="InterPro" id="IPR002403">
    <property type="entry name" value="Cyt_P450_E_grp-IV"/>
</dbReference>
<evidence type="ECO:0000256" key="2">
    <source>
        <dbReference type="ARBA" id="ARBA00010617"/>
    </source>
</evidence>
<evidence type="ECO:0000313" key="10">
    <source>
        <dbReference type="Proteomes" id="UP000249402"/>
    </source>
</evidence>
<dbReference type="GO" id="GO:0005506">
    <property type="term" value="F:iron ion binding"/>
    <property type="evidence" value="ECO:0007669"/>
    <property type="project" value="InterPro"/>
</dbReference>
<dbReference type="RefSeq" id="XP_025569163.1">
    <property type="nucleotide sequence ID" value="XM_025723049.1"/>
</dbReference>
<dbReference type="Gene3D" id="1.10.630.10">
    <property type="entry name" value="Cytochrome P450"/>
    <property type="match status" value="1"/>
</dbReference>
<proteinExistence type="inferred from homology"/>
<keyword evidence="5 7" id="KW-0408">Iron</keyword>
<evidence type="ECO:0000256" key="4">
    <source>
        <dbReference type="ARBA" id="ARBA00023002"/>
    </source>
</evidence>
<evidence type="ECO:0000256" key="7">
    <source>
        <dbReference type="PIRSR" id="PIRSR602403-1"/>
    </source>
</evidence>
<sequence>MSMLVANTMYSLAHEAAKRPIPILISSIVLGGLYVLYLDFLKTYVKRPSHFVPKSLKTLLQTPTFNAPLVELRPGETYREVLARGSALYPNRPYKIQHFPNEIIILPPQCVSDIRDNPEATLSFQQGSYDFFLGDFTGITGHEKATATLIRRDVGRLLDQVYEIVQDRALTAILEEIGPCEEWTEMVLFPRIVRMIIKISQRVFVGEKLSADPEWLQVIQNCTGGAFSAVPKLWEIHWLWRPFVAWSMPQLRAIRKHKAKAAELIRPILEERLENLKDPKFKPPPDLIQLVIDGSPDNKGRSLEYQVSAQIGTGRAALFTTAVTVFHILYDLCIRPEYIEELREEALAVGEVSMTRANVAKLAKLDSFIREAQRFNKFMLVGTIRKVTKPLKIATGDVLPPGTMCGLDTHFIHFDQSSLENPTEFDGLRYHKLRSLPGNEQKFQAVTSGPDHLVFGYGSQACPGRFFAIHEAKVVVARILRNYEFKLKDPPKETSVLNGLDGILNKVDPSIRFMFRRRT</sequence>
<dbReference type="PANTHER" id="PTHR46206">
    <property type="entry name" value="CYTOCHROME P450"/>
    <property type="match status" value="1"/>
</dbReference>
<dbReference type="Pfam" id="PF00067">
    <property type="entry name" value="p450"/>
    <property type="match status" value="1"/>
</dbReference>
<dbReference type="PANTHER" id="PTHR46206:SF6">
    <property type="entry name" value="CYTOCHROME P450 MONOOXYGENASE AN1598-RELATED"/>
    <property type="match status" value="1"/>
</dbReference>
<dbReference type="GO" id="GO:0020037">
    <property type="term" value="F:heme binding"/>
    <property type="evidence" value="ECO:0007669"/>
    <property type="project" value="InterPro"/>
</dbReference>
<protein>
    <submittedName>
        <fullName evidence="9">Cytochrome P450</fullName>
    </submittedName>
</protein>
<keyword evidence="8" id="KW-0472">Membrane</keyword>
<dbReference type="GO" id="GO:0004497">
    <property type="term" value="F:monooxygenase activity"/>
    <property type="evidence" value="ECO:0007669"/>
    <property type="project" value="UniProtKB-KW"/>
</dbReference>
<dbReference type="STRING" id="1448316.A0A395GHG9"/>
<name>A0A395GHG9_9EURO</name>
<reference evidence="9 10" key="1">
    <citation type="submission" date="2018-02" db="EMBL/GenBank/DDBJ databases">
        <title>The genomes of Aspergillus section Nigri reveals drivers in fungal speciation.</title>
        <authorList>
            <consortium name="DOE Joint Genome Institute"/>
            <person name="Vesth T.C."/>
            <person name="Nybo J."/>
            <person name="Theobald S."/>
            <person name="Brandl J."/>
            <person name="Frisvad J.C."/>
            <person name="Nielsen K.F."/>
            <person name="Lyhne E.K."/>
            <person name="Kogle M.E."/>
            <person name="Kuo A."/>
            <person name="Riley R."/>
            <person name="Clum A."/>
            <person name="Nolan M."/>
            <person name="Lipzen A."/>
            <person name="Salamov A."/>
            <person name="Henrissat B."/>
            <person name="Wiebenga A."/>
            <person name="De vries R.P."/>
            <person name="Grigoriev I.V."/>
            <person name="Mortensen U.H."/>
            <person name="Andersen M.R."/>
            <person name="Baker S.E."/>
        </authorList>
    </citation>
    <scope>NUCLEOTIDE SEQUENCE [LARGE SCALE GENOMIC DNA]</scope>
    <source>
        <strain evidence="9 10">CBS 121593</strain>
    </source>
</reference>
<dbReference type="Proteomes" id="UP000249402">
    <property type="component" value="Unassembled WGS sequence"/>
</dbReference>
<evidence type="ECO:0000313" key="9">
    <source>
        <dbReference type="EMBL" id="RAK94835.1"/>
    </source>
</evidence>
<evidence type="ECO:0000256" key="3">
    <source>
        <dbReference type="ARBA" id="ARBA00022723"/>
    </source>
</evidence>